<dbReference type="AlphaFoldDB" id="A0A139X3H9"/>
<sequence length="67" mass="7910">MSQVNYAAMSDRELKRYFLEHREDEAAFQAYLERRRRGARVIAKLGDPDFDAKIEAAIHQKLQNKQD</sequence>
<dbReference type="InterPro" id="IPR054053">
    <property type="entry name" value="DUF6887"/>
</dbReference>
<accession>A0A139X3H9</accession>
<comment type="caution">
    <text evidence="1">The sequence shown here is derived from an EMBL/GenBank/DDBJ whole genome shotgun (WGS) entry which is preliminary data.</text>
</comment>
<dbReference type="Pfam" id="PF21826">
    <property type="entry name" value="DUF6887"/>
    <property type="match status" value="1"/>
</dbReference>
<keyword evidence="2" id="KW-1185">Reference proteome</keyword>
<reference evidence="1 2" key="1">
    <citation type="journal article" date="2013" name="Genome Biol. Evol.">
        <title>Genomes of Stigonematalean cyanobacteria (subsection V) and the evolution of oxygenic photosynthesis from prokaryotes to plastids.</title>
        <authorList>
            <person name="Dagan T."/>
            <person name="Roettger M."/>
            <person name="Stucken K."/>
            <person name="Landan G."/>
            <person name="Koch R."/>
            <person name="Major P."/>
            <person name="Gould S.B."/>
            <person name="Goremykin V.V."/>
            <person name="Rippka R."/>
            <person name="Tandeau de Marsac N."/>
            <person name="Gugger M."/>
            <person name="Lockhart P.J."/>
            <person name="Allen J.F."/>
            <person name="Brune I."/>
            <person name="Maus I."/>
            <person name="Puhler A."/>
            <person name="Martin W.F."/>
        </authorList>
    </citation>
    <scope>NUCLEOTIDE SEQUENCE [LARGE SCALE GENOMIC DNA]</scope>
    <source>
        <strain evidence="1 2">PCC 7110</strain>
    </source>
</reference>
<dbReference type="RefSeq" id="WP_017740401.1">
    <property type="nucleotide sequence ID" value="NZ_KQ976354.1"/>
</dbReference>
<name>A0A139X3H9_9CYAN</name>
<dbReference type="EMBL" id="ANNX02000035">
    <property type="protein sequence ID" value="KYC39216.1"/>
    <property type="molecule type" value="Genomic_DNA"/>
</dbReference>
<dbReference type="OrthoDB" id="428065at2"/>
<evidence type="ECO:0000313" key="2">
    <source>
        <dbReference type="Proteomes" id="UP000076925"/>
    </source>
</evidence>
<organism evidence="1 2">
    <name type="scientific">Scytonema hofmannii PCC 7110</name>
    <dbReference type="NCBI Taxonomy" id="128403"/>
    <lineage>
        <taxon>Bacteria</taxon>
        <taxon>Bacillati</taxon>
        <taxon>Cyanobacteriota</taxon>
        <taxon>Cyanophyceae</taxon>
        <taxon>Nostocales</taxon>
        <taxon>Scytonemataceae</taxon>
        <taxon>Scytonema</taxon>
    </lineage>
</organism>
<gene>
    <name evidence="1" type="ORF">WA1_31205</name>
</gene>
<proteinExistence type="predicted"/>
<evidence type="ECO:0000313" key="1">
    <source>
        <dbReference type="EMBL" id="KYC39216.1"/>
    </source>
</evidence>
<protein>
    <submittedName>
        <fullName evidence="1">Uncharacterized protein</fullName>
    </submittedName>
</protein>
<dbReference type="Proteomes" id="UP000076925">
    <property type="component" value="Unassembled WGS sequence"/>
</dbReference>
<dbReference type="STRING" id="128403.WA1_31205"/>